<proteinExistence type="predicted"/>
<dbReference type="EMBL" id="DSPX01000116">
    <property type="protein sequence ID" value="HGG01174.1"/>
    <property type="molecule type" value="Genomic_DNA"/>
</dbReference>
<reference evidence="2" key="1">
    <citation type="journal article" date="2020" name="mSystems">
        <title>Genome- and Community-Level Interaction Insights into Carbon Utilization and Element Cycling Functions of Hydrothermarchaeota in Hydrothermal Sediment.</title>
        <authorList>
            <person name="Zhou Z."/>
            <person name="Liu Y."/>
            <person name="Xu W."/>
            <person name="Pan J."/>
            <person name="Luo Z.H."/>
            <person name="Li M."/>
        </authorList>
    </citation>
    <scope>NUCLEOTIDE SEQUENCE [LARGE SCALE GENOMIC DNA]</scope>
    <source>
        <strain evidence="2">SpSt-374</strain>
    </source>
</reference>
<dbReference type="InterPro" id="IPR025458">
    <property type="entry name" value="DUF4278"/>
</dbReference>
<comment type="caution">
    <text evidence="2">The sequence shown here is derived from an EMBL/GenBank/DDBJ whole genome shotgun (WGS) entry which is preliminary data.</text>
</comment>
<organism evidence="2">
    <name type="scientific">Planktothricoides sp. SpSt-374</name>
    <dbReference type="NCBI Taxonomy" id="2282167"/>
    <lineage>
        <taxon>Bacteria</taxon>
        <taxon>Bacillati</taxon>
        <taxon>Cyanobacteriota</taxon>
        <taxon>Cyanophyceae</taxon>
        <taxon>Oscillatoriophycideae</taxon>
        <taxon>Oscillatoriales</taxon>
        <taxon>Oscillatoriaceae</taxon>
        <taxon>Planktothricoides</taxon>
    </lineage>
</organism>
<dbReference type="AlphaFoldDB" id="A0A7C3VGX5"/>
<evidence type="ECO:0000313" key="2">
    <source>
        <dbReference type="EMBL" id="HGG01174.1"/>
    </source>
</evidence>
<evidence type="ECO:0000256" key="1">
    <source>
        <dbReference type="SAM" id="MobiDB-lite"/>
    </source>
</evidence>
<sequence>MKNDMKLNYRGTKYDYDPPTIEMMEGPEGGLYRGCSWHTRYPRHMTAPQSVEILKYRGIAYNNGATAPTSAPKREPASTKAGSGVFTSQTSKDMWAEVAKIHEVNICRNLERRLQAAEQRGDQKLIEMLKKEWEQLTCAIS</sequence>
<accession>A0A7C3VGX5</accession>
<protein>
    <submittedName>
        <fullName evidence="2">DUF4278 domain-containing protein</fullName>
    </submittedName>
</protein>
<feature type="region of interest" description="Disordered" evidence="1">
    <location>
        <begin position="65"/>
        <end position="86"/>
    </location>
</feature>
<gene>
    <name evidence="2" type="ORF">ENR15_11120</name>
</gene>
<name>A0A7C3VGX5_9CYAN</name>
<dbReference type="Pfam" id="PF14105">
    <property type="entry name" value="DUF4278"/>
    <property type="match status" value="1"/>
</dbReference>